<feature type="region of interest" description="Disordered" evidence="3">
    <location>
        <begin position="508"/>
        <end position="548"/>
    </location>
</feature>
<evidence type="ECO:0000313" key="6">
    <source>
        <dbReference type="Proteomes" id="UP000824540"/>
    </source>
</evidence>
<sequence>MAGNSVRLITLTINLDTLRSASSLSPPPIAEDVFFTMTEEKDASSPESDYEDPNLEVDSSLDDILCLGSSLRGTEFFRDLEGGDVGQVEIRFSAPRLARSSPVSTHHLSPGMHFHHTANSSSCPGSLSSHDSPAHTPPMYPATGSMDVQQSEAKVPTAPNDPPVHLTDPGGGRGGDSDPESFPILVRSMSTSRRHSWEVPVSPLDPGRRLSLDTSAIDSDEEREDSSVEYSSRHLHKTFIYPESSIGSVEGQMEPVERDVSNHKPKETDSELEGSGKNLYSRSDILASEESRAACLSRVLETSKQAARAAGEDPDLENLKTAEGQSHIAKQRTESREEKVSSQNVTWYEFLSNENDEEDRTEKVERGTKVKRTLSSLKSRMAGSFNKDKGKSREREQQKEKGKEREKERETKEKLKLRRNSSGNIGNSSCSGHQLVPGTFSTWATCSLCSKTLQRKHGMQCLNCAVNVHKNCRNLLPECSSSKNKLRKSLKRSTGTVQSAVQFYNQGTTREMGEVERRRGGGERERRERGCVGKSERARRGARERVDA</sequence>
<dbReference type="Gene3D" id="3.30.60.20">
    <property type="match status" value="1"/>
</dbReference>
<feature type="compositionally biased region" description="Basic and acidic residues" evidence="3">
    <location>
        <begin position="386"/>
        <end position="414"/>
    </location>
</feature>
<feature type="compositionally biased region" description="Low complexity" evidence="3">
    <location>
        <begin position="420"/>
        <end position="431"/>
    </location>
</feature>
<dbReference type="InterPro" id="IPR053089">
    <property type="entry name" value="Rho_GEF18"/>
</dbReference>
<evidence type="ECO:0000256" key="3">
    <source>
        <dbReference type="SAM" id="MobiDB-lite"/>
    </source>
</evidence>
<proteinExistence type="predicted"/>
<dbReference type="EMBL" id="JAFBMS010000007">
    <property type="protein sequence ID" value="KAG9350664.1"/>
    <property type="molecule type" value="Genomic_DNA"/>
</dbReference>
<gene>
    <name evidence="5" type="ORF">JZ751_024553</name>
</gene>
<organism evidence="5 6">
    <name type="scientific">Albula glossodonta</name>
    <name type="common">roundjaw bonefish</name>
    <dbReference type="NCBI Taxonomy" id="121402"/>
    <lineage>
        <taxon>Eukaryota</taxon>
        <taxon>Metazoa</taxon>
        <taxon>Chordata</taxon>
        <taxon>Craniata</taxon>
        <taxon>Vertebrata</taxon>
        <taxon>Euteleostomi</taxon>
        <taxon>Actinopterygii</taxon>
        <taxon>Neopterygii</taxon>
        <taxon>Teleostei</taxon>
        <taxon>Albuliformes</taxon>
        <taxon>Albulidae</taxon>
        <taxon>Albula</taxon>
    </lineage>
</organism>
<evidence type="ECO:0000259" key="4">
    <source>
        <dbReference type="PROSITE" id="PS50081"/>
    </source>
</evidence>
<evidence type="ECO:0000313" key="5">
    <source>
        <dbReference type="EMBL" id="KAG9350664.1"/>
    </source>
</evidence>
<feature type="region of interest" description="Disordered" evidence="3">
    <location>
        <begin position="306"/>
        <end position="431"/>
    </location>
</feature>
<feature type="region of interest" description="Disordered" evidence="3">
    <location>
        <begin position="97"/>
        <end position="230"/>
    </location>
</feature>
<reference evidence="5" key="1">
    <citation type="thesis" date="2021" institute="BYU ScholarsArchive" country="Provo, UT, USA">
        <title>Applications of and Algorithms for Genome Assembly and Genomic Analyses with an Emphasis on Marine Teleosts.</title>
        <authorList>
            <person name="Pickett B.D."/>
        </authorList>
    </citation>
    <scope>NUCLEOTIDE SEQUENCE</scope>
    <source>
        <strain evidence="5">HI-2016</strain>
    </source>
</reference>
<protein>
    <recommendedName>
        <fullName evidence="4">Phorbol-ester/DAG-type domain-containing protein</fullName>
    </recommendedName>
</protein>
<dbReference type="PROSITE" id="PS00479">
    <property type="entry name" value="ZF_DAG_PE_1"/>
    <property type="match status" value="1"/>
</dbReference>
<dbReference type="PANTHER" id="PTHR47440:SF1">
    <property type="entry name" value="RHO_RAC GUANINE NUCLEOTIDE EXCHANGE FACTOR 18"/>
    <property type="match status" value="1"/>
</dbReference>
<keyword evidence="2" id="KW-0862">Zinc</keyword>
<dbReference type="InterPro" id="IPR046349">
    <property type="entry name" value="C1-like_sf"/>
</dbReference>
<dbReference type="InterPro" id="IPR002219">
    <property type="entry name" value="PKC_DAG/PE"/>
</dbReference>
<feature type="domain" description="Phorbol-ester/DAG-type" evidence="4">
    <location>
        <begin position="432"/>
        <end position="479"/>
    </location>
</feature>
<dbReference type="SMART" id="SM00109">
    <property type="entry name" value="C1"/>
    <property type="match status" value="1"/>
</dbReference>
<accession>A0A8T2PDN3</accession>
<keyword evidence="1" id="KW-0479">Metal-binding</keyword>
<feature type="compositionally biased region" description="Basic and acidic residues" evidence="3">
    <location>
        <begin position="511"/>
        <end position="548"/>
    </location>
</feature>
<keyword evidence="6" id="KW-1185">Reference proteome</keyword>
<dbReference type="PROSITE" id="PS50081">
    <property type="entry name" value="ZF_DAG_PE_2"/>
    <property type="match status" value="1"/>
</dbReference>
<dbReference type="PANTHER" id="PTHR47440">
    <property type="entry name" value="RIKEN CDNA A430078G23 GENE"/>
    <property type="match status" value="1"/>
</dbReference>
<dbReference type="SUPFAM" id="SSF57889">
    <property type="entry name" value="Cysteine-rich domain"/>
    <property type="match status" value="1"/>
</dbReference>
<evidence type="ECO:0000256" key="1">
    <source>
        <dbReference type="ARBA" id="ARBA00022723"/>
    </source>
</evidence>
<dbReference type="Pfam" id="PF00130">
    <property type="entry name" value="C1_1"/>
    <property type="match status" value="1"/>
</dbReference>
<feature type="region of interest" description="Disordered" evidence="3">
    <location>
        <begin position="253"/>
        <end position="277"/>
    </location>
</feature>
<dbReference type="Proteomes" id="UP000824540">
    <property type="component" value="Unassembled WGS sequence"/>
</dbReference>
<name>A0A8T2PDN3_9TELE</name>
<evidence type="ECO:0000256" key="2">
    <source>
        <dbReference type="ARBA" id="ARBA00022833"/>
    </source>
</evidence>
<feature type="compositionally biased region" description="Basic and acidic residues" evidence="3">
    <location>
        <begin position="331"/>
        <end position="340"/>
    </location>
</feature>
<dbReference type="GO" id="GO:0046872">
    <property type="term" value="F:metal ion binding"/>
    <property type="evidence" value="ECO:0007669"/>
    <property type="project" value="UniProtKB-KW"/>
</dbReference>
<dbReference type="OrthoDB" id="8960288at2759"/>
<feature type="compositionally biased region" description="Basic and acidic residues" evidence="3">
    <location>
        <begin position="255"/>
        <end position="269"/>
    </location>
</feature>
<feature type="compositionally biased region" description="Polar residues" evidence="3">
    <location>
        <begin position="117"/>
        <end position="131"/>
    </location>
</feature>
<dbReference type="AlphaFoldDB" id="A0A8T2PDN3"/>
<comment type="caution">
    <text evidence="5">The sequence shown here is derived from an EMBL/GenBank/DDBJ whole genome shotgun (WGS) entry which is preliminary data.</text>
</comment>